<dbReference type="GO" id="GO:0000462">
    <property type="term" value="P:maturation of SSU-rRNA from tricistronic rRNA transcript (SSU-rRNA, 5.8S rRNA, LSU-rRNA)"/>
    <property type="evidence" value="ECO:0007669"/>
    <property type="project" value="TreeGrafter"/>
</dbReference>
<dbReference type="HOGENOM" id="CLU_031901_0_0_1"/>
<dbReference type="InterPro" id="IPR007146">
    <property type="entry name" value="Sas10/Utp3/C1D"/>
</dbReference>
<feature type="region of interest" description="Disordered" evidence="4">
    <location>
        <begin position="277"/>
        <end position="299"/>
    </location>
</feature>
<comment type="subcellular location">
    <subcellularLocation>
        <location evidence="1">Cell projection</location>
        <location evidence="1">Filopodium</location>
    </subcellularLocation>
    <subcellularLocation>
        <location evidence="2">Nucleus</location>
        <location evidence="2">Nucleolus</location>
    </subcellularLocation>
</comment>
<dbReference type="AlphaFoldDB" id="H3AA34"/>
<name>H3AA34_LATCH</name>
<comment type="similarity">
    <text evidence="3">Belongs to the SAS10 family.</text>
</comment>
<accession>H3AA34</accession>
<reference evidence="6" key="1">
    <citation type="submission" date="2011-08" db="EMBL/GenBank/DDBJ databases">
        <title>The draft genome of Latimeria chalumnae.</title>
        <authorList>
            <person name="Di Palma F."/>
            <person name="Alfoldi J."/>
            <person name="Johnson J."/>
            <person name="Berlin A."/>
            <person name="Gnerre S."/>
            <person name="Jaffe D."/>
            <person name="MacCallum I."/>
            <person name="Young S."/>
            <person name="Walker B.J."/>
            <person name="Lander E."/>
            <person name="Lindblad-Toh K."/>
        </authorList>
    </citation>
    <scope>NUCLEOTIDE SEQUENCE [LARGE SCALE GENOMIC DNA]</scope>
    <source>
        <strain evidence="6">Wild caught</strain>
    </source>
</reference>
<protein>
    <submittedName>
        <fullName evidence="5">Neuroguidin</fullName>
    </submittedName>
</protein>
<evidence type="ECO:0000256" key="3">
    <source>
        <dbReference type="ARBA" id="ARBA00010979"/>
    </source>
</evidence>
<feature type="region of interest" description="Disordered" evidence="4">
    <location>
        <begin position="99"/>
        <end position="178"/>
    </location>
</feature>
<evidence type="ECO:0000256" key="1">
    <source>
        <dbReference type="ARBA" id="ARBA00004486"/>
    </source>
</evidence>
<sequence length="299" mass="34266">MGVTAHVQGLIKRVRSRMFSTAKGIGFLEVKYQLLLSYLMDLAHLMIRKVDGSELKNEDAILRLVEIRTVLEKMRPIDQKLKYQIDKLVKTAITGSVGANDPLHFKPNPDNLASKLDESSGEEEEEDEEAEGEPATSKKSSGSKPKRYVPPRLVPMHYDADESSAEKQRKALERAKKHALSSSVIRELKEQHSDAPEEIQESRNFHMMRQSKEDQHSVHRARYEEEMMVRLNMTKKERARKRQAMTMTSQLNSITHFGDISALTGEVDTADGDLIQKKKKQKVTKKKGKKKVFFLRDRH</sequence>
<dbReference type="STRING" id="7897.ENSLACP00000006505"/>
<dbReference type="OMA" id="PVHYNET"/>
<reference evidence="5" key="3">
    <citation type="submission" date="2025-09" db="UniProtKB">
        <authorList>
            <consortium name="Ensembl"/>
        </authorList>
    </citation>
    <scope>IDENTIFICATION</scope>
</reference>
<dbReference type="Ensembl" id="ENSLACT00000006558.1">
    <property type="protein sequence ID" value="ENSLACP00000006505.1"/>
    <property type="gene ID" value="ENSLACG00000005765.1"/>
</dbReference>
<dbReference type="PANTHER" id="PTHR13237">
    <property type="entry name" value="SOMETHING ABOUT SILENCING PROTEIN 10-RELATED"/>
    <property type="match status" value="1"/>
</dbReference>
<evidence type="ECO:0000256" key="4">
    <source>
        <dbReference type="SAM" id="MobiDB-lite"/>
    </source>
</evidence>
<feature type="compositionally biased region" description="Acidic residues" evidence="4">
    <location>
        <begin position="119"/>
        <end position="132"/>
    </location>
</feature>
<evidence type="ECO:0000256" key="2">
    <source>
        <dbReference type="ARBA" id="ARBA00004604"/>
    </source>
</evidence>
<dbReference type="Pfam" id="PF04000">
    <property type="entry name" value="Sas10_Utp3"/>
    <property type="match status" value="1"/>
</dbReference>
<proteinExistence type="inferred from homology"/>
<gene>
    <name evidence="5" type="primary">NGDN</name>
</gene>
<reference evidence="5" key="2">
    <citation type="submission" date="2025-08" db="UniProtKB">
        <authorList>
            <consortium name="Ensembl"/>
        </authorList>
    </citation>
    <scope>IDENTIFICATION</scope>
</reference>
<evidence type="ECO:0000313" key="5">
    <source>
        <dbReference type="Ensembl" id="ENSLACP00000006505.1"/>
    </source>
</evidence>
<organism evidence="5 6">
    <name type="scientific">Latimeria chalumnae</name>
    <name type="common">Coelacanth</name>
    <dbReference type="NCBI Taxonomy" id="7897"/>
    <lineage>
        <taxon>Eukaryota</taxon>
        <taxon>Metazoa</taxon>
        <taxon>Chordata</taxon>
        <taxon>Craniata</taxon>
        <taxon>Vertebrata</taxon>
        <taxon>Euteleostomi</taxon>
        <taxon>Coelacanthiformes</taxon>
        <taxon>Coelacanthidae</taxon>
        <taxon>Latimeria</taxon>
    </lineage>
</organism>
<keyword evidence="6" id="KW-1185">Reference proteome</keyword>
<dbReference type="eggNOG" id="KOG3117">
    <property type="taxonomic scope" value="Eukaryota"/>
</dbReference>
<feature type="compositionally biased region" description="Basic residues" evidence="4">
    <location>
        <begin position="277"/>
        <end position="293"/>
    </location>
</feature>
<dbReference type="PANTHER" id="PTHR13237:SF9">
    <property type="entry name" value="NEUROGUIDIN"/>
    <property type="match status" value="1"/>
</dbReference>
<dbReference type="GO" id="GO:0032040">
    <property type="term" value="C:small-subunit processome"/>
    <property type="evidence" value="ECO:0007669"/>
    <property type="project" value="TreeGrafter"/>
</dbReference>
<dbReference type="Proteomes" id="UP000008672">
    <property type="component" value="Unassembled WGS sequence"/>
</dbReference>
<dbReference type="EMBL" id="AFYH01170741">
    <property type="status" value="NOT_ANNOTATED_CDS"/>
    <property type="molecule type" value="Genomic_DNA"/>
</dbReference>
<feature type="compositionally biased region" description="Basic and acidic residues" evidence="4">
    <location>
        <begin position="158"/>
        <end position="174"/>
    </location>
</feature>
<dbReference type="InParanoid" id="H3AA34"/>
<evidence type="ECO:0000313" key="6">
    <source>
        <dbReference type="Proteomes" id="UP000008672"/>
    </source>
</evidence>
<dbReference type="Bgee" id="ENSLACG00000005765">
    <property type="expression patterns" value="Expressed in chordate pharynx and 6 other cell types or tissues"/>
</dbReference>
<dbReference type="GO" id="GO:0030175">
    <property type="term" value="C:filopodium"/>
    <property type="evidence" value="ECO:0007669"/>
    <property type="project" value="UniProtKB-SubCell"/>
</dbReference>
<dbReference type="EMBL" id="AFYH01170742">
    <property type="status" value="NOT_ANNOTATED_CDS"/>
    <property type="molecule type" value="Genomic_DNA"/>
</dbReference>
<dbReference type="GeneTree" id="ENSGT00500000044922"/>
<dbReference type="FunCoup" id="H3AA34">
    <property type="interactions" value="3225"/>
</dbReference>